<evidence type="ECO:0000313" key="5">
    <source>
        <dbReference type="EMBL" id="QRR03398.1"/>
    </source>
</evidence>
<protein>
    <submittedName>
        <fullName evidence="5">Acyltransferase</fullName>
    </submittedName>
</protein>
<organism evidence="5 6">
    <name type="scientific">Dyadobacter sandarakinus</name>
    <dbReference type="NCBI Taxonomy" id="2747268"/>
    <lineage>
        <taxon>Bacteria</taxon>
        <taxon>Pseudomonadati</taxon>
        <taxon>Bacteroidota</taxon>
        <taxon>Cytophagia</taxon>
        <taxon>Cytophagales</taxon>
        <taxon>Spirosomataceae</taxon>
        <taxon>Dyadobacter</taxon>
    </lineage>
</organism>
<dbReference type="InterPro" id="IPR018357">
    <property type="entry name" value="Hexapep_transf_CS"/>
</dbReference>
<evidence type="ECO:0000256" key="1">
    <source>
        <dbReference type="ARBA" id="ARBA00007274"/>
    </source>
</evidence>
<keyword evidence="2" id="KW-0808">Transferase</keyword>
<gene>
    <name evidence="5" type="ORF">HWI92_22040</name>
</gene>
<dbReference type="CDD" id="cd04647">
    <property type="entry name" value="LbH_MAT_like"/>
    <property type="match status" value="1"/>
</dbReference>
<dbReference type="PANTHER" id="PTHR23416">
    <property type="entry name" value="SIALIC ACID SYNTHASE-RELATED"/>
    <property type="match status" value="1"/>
</dbReference>
<dbReference type="RefSeq" id="WP_204659325.1">
    <property type="nucleotide sequence ID" value="NZ_CP056775.1"/>
</dbReference>
<dbReference type="Proteomes" id="UP000612680">
    <property type="component" value="Chromosome"/>
</dbReference>
<keyword evidence="6" id="KW-1185">Reference proteome</keyword>
<reference evidence="5 6" key="1">
    <citation type="submission" date="2020-06" db="EMBL/GenBank/DDBJ databases">
        <title>Dyadobacter sandarakinus sp. nov., isolated from the soil of the Arctic Yellow River Station.</title>
        <authorList>
            <person name="Zhang Y."/>
            <person name="Peng F."/>
        </authorList>
    </citation>
    <scope>NUCLEOTIDE SEQUENCE [LARGE SCALE GENOMIC DNA]</scope>
    <source>
        <strain evidence="5 6">Q3-56</strain>
    </source>
</reference>
<accession>A0ABX7IC51</accession>
<keyword evidence="3" id="KW-0677">Repeat</keyword>
<keyword evidence="4 5" id="KW-0012">Acyltransferase</keyword>
<sequence length="202" mass="21971">MALKSLFKKALRQFYDPSAAALKAFVRVGDRSDIKGASIQIRDQSRKEVRLEVGTDSILNGSYVFERGSGTIRIGNRVFIGGSTFICVDAIEIGDDVMISWGCTIVDNNSHSLVSADRQNDVLDWKKGLDENKTGFYKDWKNVASKPVIIRDKAWIGFNAIILKGVTIGQGAVIAAGSVVTKDIPDFAVAGGNPARIIKYTT</sequence>
<dbReference type="InterPro" id="IPR011004">
    <property type="entry name" value="Trimer_LpxA-like_sf"/>
</dbReference>
<dbReference type="InterPro" id="IPR051159">
    <property type="entry name" value="Hexapeptide_acetyltransf"/>
</dbReference>
<dbReference type="Pfam" id="PF00132">
    <property type="entry name" value="Hexapep"/>
    <property type="match status" value="1"/>
</dbReference>
<dbReference type="Pfam" id="PF14602">
    <property type="entry name" value="Hexapep_2"/>
    <property type="match status" value="1"/>
</dbReference>
<evidence type="ECO:0000256" key="3">
    <source>
        <dbReference type="ARBA" id="ARBA00022737"/>
    </source>
</evidence>
<name>A0ABX7IC51_9BACT</name>
<dbReference type="EMBL" id="CP056775">
    <property type="protein sequence ID" value="QRR03398.1"/>
    <property type="molecule type" value="Genomic_DNA"/>
</dbReference>
<dbReference type="SUPFAM" id="SSF51161">
    <property type="entry name" value="Trimeric LpxA-like enzymes"/>
    <property type="match status" value="1"/>
</dbReference>
<evidence type="ECO:0000256" key="2">
    <source>
        <dbReference type="ARBA" id="ARBA00022679"/>
    </source>
</evidence>
<dbReference type="InterPro" id="IPR001451">
    <property type="entry name" value="Hexapep"/>
</dbReference>
<dbReference type="PROSITE" id="PS00101">
    <property type="entry name" value="HEXAPEP_TRANSFERASES"/>
    <property type="match status" value="1"/>
</dbReference>
<dbReference type="GO" id="GO:0016746">
    <property type="term" value="F:acyltransferase activity"/>
    <property type="evidence" value="ECO:0007669"/>
    <property type="project" value="UniProtKB-KW"/>
</dbReference>
<proteinExistence type="inferred from homology"/>
<dbReference type="PANTHER" id="PTHR23416:SF23">
    <property type="entry name" value="ACETYLTRANSFERASE C18B11.09C-RELATED"/>
    <property type="match status" value="1"/>
</dbReference>
<evidence type="ECO:0000313" key="6">
    <source>
        <dbReference type="Proteomes" id="UP000612680"/>
    </source>
</evidence>
<comment type="similarity">
    <text evidence="1">Belongs to the transferase hexapeptide repeat family.</text>
</comment>
<dbReference type="Gene3D" id="2.160.10.10">
    <property type="entry name" value="Hexapeptide repeat proteins"/>
    <property type="match status" value="1"/>
</dbReference>
<evidence type="ECO:0000256" key="4">
    <source>
        <dbReference type="ARBA" id="ARBA00023315"/>
    </source>
</evidence>